<name>A0A9P5UC21_9AGAR</name>
<keyword evidence="2" id="KW-1185">Reference proteome</keyword>
<dbReference type="EMBL" id="JADNRY010000017">
    <property type="protein sequence ID" value="KAF9073667.1"/>
    <property type="molecule type" value="Genomic_DNA"/>
</dbReference>
<dbReference type="Proteomes" id="UP000772434">
    <property type="component" value="Unassembled WGS sequence"/>
</dbReference>
<comment type="caution">
    <text evidence="1">The sequence shown here is derived from an EMBL/GenBank/DDBJ whole genome shotgun (WGS) entry which is preliminary data.</text>
</comment>
<sequence>AIVDAIREVAEIPHSPWSTLIPPVIGERSPDHYSSALSITLKTRSDLRCAKNLAQFWKFTAQDDGVHGDIITPSASNLSEVQEVLSLQRQKAVDDLWSK</sequence>
<accession>A0A9P5UC21</accession>
<gene>
    <name evidence="1" type="ORF">BDP27DRAFT_1141246</name>
</gene>
<feature type="non-terminal residue" evidence="1">
    <location>
        <position position="1"/>
    </location>
</feature>
<feature type="non-terminal residue" evidence="1">
    <location>
        <position position="99"/>
    </location>
</feature>
<evidence type="ECO:0000313" key="2">
    <source>
        <dbReference type="Proteomes" id="UP000772434"/>
    </source>
</evidence>
<reference evidence="1" key="1">
    <citation type="submission" date="2020-11" db="EMBL/GenBank/DDBJ databases">
        <authorList>
            <consortium name="DOE Joint Genome Institute"/>
            <person name="Ahrendt S."/>
            <person name="Riley R."/>
            <person name="Andreopoulos W."/>
            <person name="Labutti K."/>
            <person name="Pangilinan J."/>
            <person name="Ruiz-Duenas F.J."/>
            <person name="Barrasa J.M."/>
            <person name="Sanchez-Garcia M."/>
            <person name="Camarero S."/>
            <person name="Miyauchi S."/>
            <person name="Serrano A."/>
            <person name="Linde D."/>
            <person name="Babiker R."/>
            <person name="Drula E."/>
            <person name="Ayuso-Fernandez I."/>
            <person name="Pacheco R."/>
            <person name="Padilla G."/>
            <person name="Ferreira P."/>
            <person name="Barriuso J."/>
            <person name="Kellner H."/>
            <person name="Castanera R."/>
            <person name="Alfaro M."/>
            <person name="Ramirez L."/>
            <person name="Pisabarro A.G."/>
            <person name="Kuo A."/>
            <person name="Tritt A."/>
            <person name="Lipzen A."/>
            <person name="He G."/>
            <person name="Yan M."/>
            <person name="Ng V."/>
            <person name="Cullen D."/>
            <person name="Martin F."/>
            <person name="Rosso M.-N."/>
            <person name="Henrissat B."/>
            <person name="Hibbett D."/>
            <person name="Martinez A.T."/>
            <person name="Grigoriev I.V."/>
        </authorList>
    </citation>
    <scope>NUCLEOTIDE SEQUENCE</scope>
    <source>
        <strain evidence="1">AH 40177</strain>
    </source>
</reference>
<dbReference type="OrthoDB" id="2798624at2759"/>
<proteinExistence type="predicted"/>
<dbReference type="AlphaFoldDB" id="A0A9P5UC21"/>
<protein>
    <submittedName>
        <fullName evidence="1">Uncharacterized protein</fullName>
    </submittedName>
</protein>
<organism evidence="1 2">
    <name type="scientific">Rhodocollybia butyracea</name>
    <dbReference type="NCBI Taxonomy" id="206335"/>
    <lineage>
        <taxon>Eukaryota</taxon>
        <taxon>Fungi</taxon>
        <taxon>Dikarya</taxon>
        <taxon>Basidiomycota</taxon>
        <taxon>Agaricomycotina</taxon>
        <taxon>Agaricomycetes</taxon>
        <taxon>Agaricomycetidae</taxon>
        <taxon>Agaricales</taxon>
        <taxon>Marasmiineae</taxon>
        <taxon>Omphalotaceae</taxon>
        <taxon>Rhodocollybia</taxon>
    </lineage>
</organism>
<evidence type="ECO:0000313" key="1">
    <source>
        <dbReference type="EMBL" id="KAF9073667.1"/>
    </source>
</evidence>